<keyword evidence="2" id="KW-0472">Membrane</keyword>
<comment type="caution">
    <text evidence="3">The sequence shown here is derived from an EMBL/GenBank/DDBJ whole genome shotgun (WGS) entry which is preliminary data.</text>
</comment>
<proteinExistence type="predicted"/>
<evidence type="ECO:0000256" key="2">
    <source>
        <dbReference type="SAM" id="Phobius"/>
    </source>
</evidence>
<evidence type="ECO:0000313" key="4">
    <source>
        <dbReference type="Proteomes" id="UP001198830"/>
    </source>
</evidence>
<dbReference type="EMBL" id="JAJGNP010000008">
    <property type="protein sequence ID" value="MCC4233358.1"/>
    <property type="molecule type" value="Genomic_DNA"/>
</dbReference>
<evidence type="ECO:0000313" key="3">
    <source>
        <dbReference type="EMBL" id="MCC4233358.1"/>
    </source>
</evidence>
<keyword evidence="2" id="KW-1133">Transmembrane helix</keyword>
<accession>A0ABS8H8H1</accession>
<feature type="transmembrane region" description="Helical" evidence="2">
    <location>
        <begin position="56"/>
        <end position="77"/>
    </location>
</feature>
<evidence type="ECO:0000256" key="1">
    <source>
        <dbReference type="SAM" id="MobiDB-lite"/>
    </source>
</evidence>
<feature type="compositionally biased region" description="Low complexity" evidence="1">
    <location>
        <begin position="163"/>
        <end position="176"/>
    </location>
</feature>
<feature type="transmembrane region" description="Helical" evidence="2">
    <location>
        <begin position="89"/>
        <end position="110"/>
    </location>
</feature>
<keyword evidence="2" id="KW-0812">Transmembrane</keyword>
<feature type="region of interest" description="Disordered" evidence="1">
    <location>
        <begin position="151"/>
        <end position="176"/>
    </location>
</feature>
<dbReference type="Proteomes" id="UP001198830">
    <property type="component" value="Unassembled WGS sequence"/>
</dbReference>
<protein>
    <submittedName>
        <fullName evidence="3">Uncharacterized protein</fullName>
    </submittedName>
</protein>
<reference evidence="3 4" key="1">
    <citation type="submission" date="2021-10" db="EMBL/GenBank/DDBJ databases">
        <title>The diversity and Nitrogen Metabolism of Culturable Nitrate-Utilizing Bacteria Within the Oxygen Minimum Zone of the Changjiang (Yangtze River)Estuary.</title>
        <authorList>
            <person name="Zhang D."/>
            <person name="Zheng J."/>
            <person name="Liu S."/>
            <person name="He W."/>
        </authorList>
    </citation>
    <scope>NUCLEOTIDE SEQUENCE [LARGE SCALE GENOMIC DNA]</scope>
    <source>
        <strain evidence="3 4">FXH275-2</strain>
    </source>
</reference>
<gene>
    <name evidence="3" type="ORF">LL253_11730</name>
</gene>
<keyword evidence="4" id="KW-1185">Reference proteome</keyword>
<sequence length="176" mass="18434">MTIYLLLAIAYDVTLVAVCLYAIIRGGRPERWGAAINFTGSALSSAIRLLDLASWAPAEIAVLAIDLGVAMGFYHLAAKTSRFWPIWPIWAAGFALANLFASIAGTFLPGSTLLAYASGQGLYAYGALFVLALGTARLPVNADGITRSGVRPSCQARTNMTGSASESTSQDASSKP</sequence>
<organism evidence="3 4">
    <name type="scientific">Sphingobium soli</name>
    <dbReference type="NCBI Taxonomy" id="1591116"/>
    <lineage>
        <taxon>Bacteria</taxon>
        <taxon>Pseudomonadati</taxon>
        <taxon>Pseudomonadota</taxon>
        <taxon>Alphaproteobacteria</taxon>
        <taxon>Sphingomonadales</taxon>
        <taxon>Sphingomonadaceae</taxon>
        <taxon>Sphingobium</taxon>
    </lineage>
</organism>
<name>A0ABS8H8H1_9SPHN</name>
<feature type="transmembrane region" description="Helical" evidence="2">
    <location>
        <begin position="122"/>
        <end position="140"/>
    </location>
</feature>
<feature type="transmembrane region" description="Helical" evidence="2">
    <location>
        <begin position="6"/>
        <end position="24"/>
    </location>
</feature>
<dbReference type="RefSeq" id="WP_228227266.1">
    <property type="nucleotide sequence ID" value="NZ_JAJGNP010000008.1"/>
</dbReference>